<dbReference type="EMBL" id="JBHLHV010000001">
    <property type="protein sequence ID" value="MFB8891842.1"/>
    <property type="molecule type" value="Genomic_DNA"/>
</dbReference>
<organism evidence="3 4">
    <name type="scientific">Microbacterium plantarum</name>
    <dbReference type="NCBI Taxonomy" id="1816425"/>
    <lineage>
        <taxon>Bacteria</taxon>
        <taxon>Bacillati</taxon>
        <taxon>Actinomycetota</taxon>
        <taxon>Actinomycetes</taxon>
        <taxon>Micrococcales</taxon>
        <taxon>Microbacteriaceae</taxon>
        <taxon>Microbacterium</taxon>
    </lineage>
</organism>
<dbReference type="RefSeq" id="WP_378716717.1">
    <property type="nucleotide sequence ID" value="NZ_JBHLHV010000001.1"/>
</dbReference>
<dbReference type="InterPro" id="IPR001509">
    <property type="entry name" value="Epimerase_deHydtase"/>
</dbReference>
<dbReference type="InterPro" id="IPR036291">
    <property type="entry name" value="NAD(P)-bd_dom_sf"/>
</dbReference>
<feature type="compositionally biased region" description="Low complexity" evidence="1">
    <location>
        <begin position="67"/>
        <end position="79"/>
    </location>
</feature>
<dbReference type="Pfam" id="PF01370">
    <property type="entry name" value="Epimerase"/>
    <property type="match status" value="1"/>
</dbReference>
<feature type="region of interest" description="Disordered" evidence="1">
    <location>
        <begin position="54"/>
        <end position="79"/>
    </location>
</feature>
<sequence>MRRTLVLGGTGWLGREIARRARDSGAEVVCLARGESDRRRMVCSSCVPTDRSPGLTRVSGVNGMTLSSSPPSRSSSGPL</sequence>
<protein>
    <submittedName>
        <fullName evidence="3">NAD-dependent epimerase/dehydratase family protein</fullName>
    </submittedName>
</protein>
<dbReference type="Gene3D" id="3.40.50.720">
    <property type="entry name" value="NAD(P)-binding Rossmann-like Domain"/>
    <property type="match status" value="1"/>
</dbReference>
<name>A0ABV5EPE4_9MICO</name>
<feature type="domain" description="NAD-dependent epimerase/dehydratase" evidence="2">
    <location>
        <begin position="5"/>
        <end position="39"/>
    </location>
</feature>
<evidence type="ECO:0000313" key="4">
    <source>
        <dbReference type="Proteomes" id="UP001589643"/>
    </source>
</evidence>
<evidence type="ECO:0000256" key="1">
    <source>
        <dbReference type="SAM" id="MobiDB-lite"/>
    </source>
</evidence>
<gene>
    <name evidence="3" type="ORF">AB7P39_03175</name>
</gene>
<dbReference type="SUPFAM" id="SSF51735">
    <property type="entry name" value="NAD(P)-binding Rossmann-fold domains"/>
    <property type="match status" value="1"/>
</dbReference>
<comment type="caution">
    <text evidence="3">The sequence shown here is derived from an EMBL/GenBank/DDBJ whole genome shotgun (WGS) entry which is preliminary data.</text>
</comment>
<proteinExistence type="predicted"/>
<keyword evidence="4" id="KW-1185">Reference proteome</keyword>
<reference evidence="3 4" key="1">
    <citation type="submission" date="2024-08" db="EMBL/GenBank/DDBJ databases">
        <title>Heavy metals resistant antinobacteria isolated from wastewater.</title>
        <authorList>
            <person name="Roman Ponce B."/>
            <person name="Blanco Mercado M.A."/>
            <person name="Avila Aldana I.N."/>
            <person name="Morales Arrieta S."/>
        </authorList>
    </citation>
    <scope>NUCLEOTIDE SEQUENCE [LARGE SCALE GENOMIC DNA]</scope>
    <source>
        <strain evidence="4">sma-1</strain>
    </source>
</reference>
<evidence type="ECO:0000259" key="2">
    <source>
        <dbReference type="Pfam" id="PF01370"/>
    </source>
</evidence>
<dbReference type="Proteomes" id="UP001589643">
    <property type="component" value="Unassembled WGS sequence"/>
</dbReference>
<evidence type="ECO:0000313" key="3">
    <source>
        <dbReference type="EMBL" id="MFB8891842.1"/>
    </source>
</evidence>
<accession>A0ABV5EPE4</accession>